<name>A0AAW1IDV8_POPJA</name>
<keyword evidence="2" id="KW-1185">Reference proteome</keyword>
<comment type="caution">
    <text evidence="1">The sequence shown here is derived from an EMBL/GenBank/DDBJ whole genome shotgun (WGS) entry which is preliminary data.</text>
</comment>
<evidence type="ECO:0000313" key="2">
    <source>
        <dbReference type="Proteomes" id="UP001458880"/>
    </source>
</evidence>
<dbReference type="Proteomes" id="UP001458880">
    <property type="component" value="Unassembled WGS sequence"/>
</dbReference>
<proteinExistence type="predicted"/>
<protein>
    <submittedName>
        <fullName evidence="1">Uncharacterized protein</fullName>
    </submittedName>
</protein>
<dbReference type="EMBL" id="JASPKY010000640">
    <property type="protein sequence ID" value="KAK9687483.1"/>
    <property type="molecule type" value="Genomic_DNA"/>
</dbReference>
<sequence length="141" mass="16010">MPKRRNSRSYDDGDYDNHMTNILDKLTDSISSQTKLLENITRMLNKNDQINANNGQINATSSNENICQQFPSNAVNDNDRAVHIGNDFKIKELVPTFDARFVNSVDYINSIRRVITERHTPPQIYNIIRASLKGDALVGSQ</sequence>
<gene>
    <name evidence="1" type="ORF">QE152_g36237</name>
</gene>
<accession>A0AAW1IDV8</accession>
<evidence type="ECO:0000313" key="1">
    <source>
        <dbReference type="EMBL" id="KAK9687483.1"/>
    </source>
</evidence>
<reference evidence="1 2" key="1">
    <citation type="journal article" date="2024" name="BMC Genomics">
        <title>De novo assembly and annotation of Popillia japonica's genome with initial clues to its potential as an invasive pest.</title>
        <authorList>
            <person name="Cucini C."/>
            <person name="Boschi S."/>
            <person name="Funari R."/>
            <person name="Cardaioli E."/>
            <person name="Iannotti N."/>
            <person name="Marturano G."/>
            <person name="Paoli F."/>
            <person name="Bruttini M."/>
            <person name="Carapelli A."/>
            <person name="Frati F."/>
            <person name="Nardi F."/>
        </authorList>
    </citation>
    <scope>NUCLEOTIDE SEQUENCE [LARGE SCALE GENOMIC DNA]</scope>
    <source>
        <strain evidence="1">DMR45628</strain>
    </source>
</reference>
<organism evidence="1 2">
    <name type="scientific">Popillia japonica</name>
    <name type="common">Japanese beetle</name>
    <dbReference type="NCBI Taxonomy" id="7064"/>
    <lineage>
        <taxon>Eukaryota</taxon>
        <taxon>Metazoa</taxon>
        <taxon>Ecdysozoa</taxon>
        <taxon>Arthropoda</taxon>
        <taxon>Hexapoda</taxon>
        <taxon>Insecta</taxon>
        <taxon>Pterygota</taxon>
        <taxon>Neoptera</taxon>
        <taxon>Endopterygota</taxon>
        <taxon>Coleoptera</taxon>
        <taxon>Polyphaga</taxon>
        <taxon>Scarabaeiformia</taxon>
        <taxon>Scarabaeidae</taxon>
        <taxon>Rutelinae</taxon>
        <taxon>Popillia</taxon>
    </lineage>
</organism>
<dbReference type="AlphaFoldDB" id="A0AAW1IDV8"/>